<evidence type="ECO:0000256" key="2">
    <source>
        <dbReference type="ARBA" id="ARBA00022801"/>
    </source>
</evidence>
<dbReference type="InterPro" id="IPR000743">
    <property type="entry name" value="Glyco_hydro_28"/>
</dbReference>
<keyword evidence="2 4" id="KW-0378">Hydrolase</keyword>
<dbReference type="InterPro" id="IPR006626">
    <property type="entry name" value="PbH1"/>
</dbReference>
<evidence type="ECO:0000313" key="7">
    <source>
        <dbReference type="Proteomes" id="UP001138460"/>
    </source>
</evidence>
<dbReference type="Proteomes" id="UP001138460">
    <property type="component" value="Unassembled WGS sequence"/>
</dbReference>
<feature type="signal peptide" evidence="5">
    <location>
        <begin position="1"/>
        <end position="23"/>
    </location>
</feature>
<dbReference type="Pfam" id="PF00295">
    <property type="entry name" value="Glyco_hydro_28"/>
    <property type="match status" value="1"/>
</dbReference>
<sequence length="441" mass="47127">MRTTLSFLPVCISLAFLSLDAQASVQVCRPPVVSEGNALATSAIQHAIDQCSQAGGGRVELSAGVWQSGPLLLKDNVELYLAAGSRLTASYQGDAFKPGFISAPAHEGEAFILAKDVKNIAIAGPGVIDGQGQQRWWPLATEARNHLKHGDTDWFTQHYPGIPTGNGMPRPWLIEFANVSQGKISGIGIENSPMWNLVIRDSHHIEVTNSTITNPSDSPNTDGIDIISSRQVHLHHLNISTGDDNISVKSGLAKRADDAESRDITIDHILSENGHGISIGSETINGIGKVTLQDLYFTGTENGVRIKSGRDRGANIGPVIIRNVTMQQVKTPLVITDSYGGNGGYSSDSVSPIKYQTLTTTTPNIHDVTLQHIEASGATHAGIISGLPEAPLKNIHLESVHITAKTGLQSRYVSGWQKQVAVDVQDGESQLSGNNVDWVSP</sequence>
<dbReference type="InterPro" id="IPR011050">
    <property type="entry name" value="Pectin_lyase_fold/virulence"/>
</dbReference>
<name>A0A9X8JK77_9GAMM</name>
<dbReference type="GO" id="GO:0004650">
    <property type="term" value="F:polygalacturonase activity"/>
    <property type="evidence" value="ECO:0007669"/>
    <property type="project" value="InterPro"/>
</dbReference>
<gene>
    <name evidence="6" type="ORF">CLR69_04645</name>
</gene>
<comment type="similarity">
    <text evidence="1 4">Belongs to the glycosyl hydrolase 28 family.</text>
</comment>
<keyword evidence="7" id="KW-1185">Reference proteome</keyword>
<feature type="chain" id="PRO_5040822878" evidence="5">
    <location>
        <begin position="24"/>
        <end position="441"/>
    </location>
</feature>
<keyword evidence="3 4" id="KW-0326">Glycosidase</keyword>
<accession>A0A9X8JK77</accession>
<evidence type="ECO:0000313" key="6">
    <source>
        <dbReference type="EMBL" id="RYC44328.1"/>
    </source>
</evidence>
<dbReference type="GO" id="GO:0005975">
    <property type="term" value="P:carbohydrate metabolic process"/>
    <property type="evidence" value="ECO:0007669"/>
    <property type="project" value="InterPro"/>
</dbReference>
<organism evidence="6 7">
    <name type="scientific">Pectobacterium zantedeschiae</name>
    <dbReference type="NCBI Taxonomy" id="2034769"/>
    <lineage>
        <taxon>Bacteria</taxon>
        <taxon>Pseudomonadati</taxon>
        <taxon>Pseudomonadota</taxon>
        <taxon>Gammaproteobacteria</taxon>
        <taxon>Enterobacterales</taxon>
        <taxon>Pectobacteriaceae</taxon>
        <taxon>Pectobacterium</taxon>
    </lineage>
</organism>
<keyword evidence="5" id="KW-0732">Signal</keyword>
<reference evidence="6 7" key="1">
    <citation type="journal article" date="2018" name="Syst. Appl. Microbiol.">
        <title>Pectobacterium zantedeschiae sp. nov. a new species of a soft rot pathogen isolated from Calla lily (Zantedeschia spp.).</title>
        <authorList>
            <person name="Waleron M."/>
            <person name="Misztak A."/>
            <person name="Waleron M."/>
            <person name="Franczuk M."/>
            <person name="Jonca J."/>
            <person name="Wielgomas B."/>
            <person name="Mikicinski A."/>
            <person name="Popovic T."/>
            <person name="Waleron K."/>
        </authorList>
    </citation>
    <scope>NUCLEOTIDE SEQUENCE [LARGE SCALE GENOMIC DNA]</scope>
    <source>
        <strain evidence="6 7">9M</strain>
    </source>
</reference>
<dbReference type="AlphaFoldDB" id="A0A9X8JK77"/>
<evidence type="ECO:0000256" key="1">
    <source>
        <dbReference type="ARBA" id="ARBA00008834"/>
    </source>
</evidence>
<dbReference type="SUPFAM" id="SSF51126">
    <property type="entry name" value="Pectin lyase-like"/>
    <property type="match status" value="1"/>
</dbReference>
<dbReference type="RefSeq" id="WP_129711206.1">
    <property type="nucleotide sequence ID" value="NZ_JBEHFA010000003.1"/>
</dbReference>
<dbReference type="SMART" id="SM00710">
    <property type="entry name" value="PbH1"/>
    <property type="match status" value="5"/>
</dbReference>
<dbReference type="EMBL" id="NWTM01000001">
    <property type="protein sequence ID" value="RYC44328.1"/>
    <property type="molecule type" value="Genomic_DNA"/>
</dbReference>
<dbReference type="InterPro" id="IPR012334">
    <property type="entry name" value="Pectin_lyas_fold"/>
</dbReference>
<dbReference type="Gene3D" id="2.160.20.10">
    <property type="entry name" value="Single-stranded right-handed beta-helix, Pectin lyase-like"/>
    <property type="match status" value="1"/>
</dbReference>
<protein>
    <submittedName>
        <fullName evidence="6">Glycoside hydrolase</fullName>
    </submittedName>
</protein>
<dbReference type="OrthoDB" id="9795222at2"/>
<dbReference type="PANTHER" id="PTHR31339:SF9">
    <property type="entry name" value="PLASMIN AND FIBRONECTIN-BINDING PROTEIN A"/>
    <property type="match status" value="1"/>
</dbReference>
<dbReference type="PANTHER" id="PTHR31339">
    <property type="entry name" value="PECTIN LYASE-RELATED"/>
    <property type="match status" value="1"/>
</dbReference>
<dbReference type="InterPro" id="IPR051801">
    <property type="entry name" value="GH28_Enzymes"/>
</dbReference>
<comment type="caution">
    <text evidence="6">The sequence shown here is derived from an EMBL/GenBank/DDBJ whole genome shotgun (WGS) entry which is preliminary data.</text>
</comment>
<evidence type="ECO:0000256" key="3">
    <source>
        <dbReference type="ARBA" id="ARBA00023295"/>
    </source>
</evidence>
<evidence type="ECO:0000256" key="4">
    <source>
        <dbReference type="RuleBase" id="RU361169"/>
    </source>
</evidence>
<evidence type="ECO:0000256" key="5">
    <source>
        <dbReference type="SAM" id="SignalP"/>
    </source>
</evidence>
<proteinExistence type="inferred from homology"/>